<sequence>MIGWKIVCCFWDETKTEEVEVVCEVVGYPNFEDGRVWVPVYHGKVIKMAEFTIDADIKVIERR</sequence>
<gene>
    <name evidence="1" type="ORF">EDI28_24980</name>
</gene>
<dbReference type="EMBL" id="RJLM01000024">
    <property type="protein sequence ID" value="RWX52846.1"/>
    <property type="molecule type" value="Genomic_DNA"/>
</dbReference>
<evidence type="ECO:0000313" key="2">
    <source>
        <dbReference type="Proteomes" id="UP000287563"/>
    </source>
</evidence>
<keyword evidence="2" id="KW-1185">Reference proteome</keyword>
<proteinExistence type="predicted"/>
<accession>A0A444JIF1</accession>
<organism evidence="1 2">
    <name type="scientific">Photobacterium chitinilyticum</name>
    <dbReference type="NCBI Taxonomy" id="2485123"/>
    <lineage>
        <taxon>Bacteria</taxon>
        <taxon>Pseudomonadati</taxon>
        <taxon>Pseudomonadota</taxon>
        <taxon>Gammaproteobacteria</taxon>
        <taxon>Vibrionales</taxon>
        <taxon>Vibrionaceae</taxon>
        <taxon>Photobacterium</taxon>
    </lineage>
</organism>
<dbReference type="RefSeq" id="WP_128786541.1">
    <property type="nucleotide sequence ID" value="NZ_RJLM01000024.1"/>
</dbReference>
<evidence type="ECO:0000313" key="1">
    <source>
        <dbReference type="EMBL" id="RWX52846.1"/>
    </source>
</evidence>
<comment type="caution">
    <text evidence="1">The sequence shown here is derived from an EMBL/GenBank/DDBJ whole genome shotgun (WGS) entry which is preliminary data.</text>
</comment>
<protein>
    <submittedName>
        <fullName evidence="1">Uncharacterized protein</fullName>
    </submittedName>
</protein>
<reference evidence="1 2" key="1">
    <citation type="submission" date="2018-11" db="EMBL/GenBank/DDBJ databases">
        <title>Photobacterium sp. BEI247 sp. nov., a marine bacterium isolated from Yongle Blue Hole in the South China Sea.</title>
        <authorList>
            <person name="Wang X."/>
        </authorList>
    </citation>
    <scope>NUCLEOTIDE SEQUENCE [LARGE SCALE GENOMIC DNA]</scope>
    <source>
        <strain evidence="2">BEI247</strain>
    </source>
</reference>
<name>A0A444JIF1_9GAMM</name>
<dbReference type="Proteomes" id="UP000287563">
    <property type="component" value="Unassembled WGS sequence"/>
</dbReference>
<dbReference type="AlphaFoldDB" id="A0A444JIF1"/>